<name>A0A0F0LB91_9MICO</name>
<evidence type="ECO:0000313" key="2">
    <source>
        <dbReference type="Proteomes" id="UP000033640"/>
    </source>
</evidence>
<proteinExistence type="predicted"/>
<sequence length="133" mass="15158">MTTCDEELIAWNGDGFPPAVENIRQRIAQLPQWQTIGVMRGWWPILVRLDERLRSVEPSYRLTQVKQKFGSLDVHMKGPVTSDEVRAALAAAEAESRVTCEACGRPGNGRRSRTGWIGIFCDDHKNYDDERRD</sequence>
<evidence type="ECO:0000313" key="1">
    <source>
        <dbReference type="EMBL" id="KJL28821.1"/>
    </source>
</evidence>
<accession>A0A0F0LB91</accession>
<dbReference type="RefSeq" id="WP_052679089.1">
    <property type="nucleotide sequence ID" value="NZ_JYIW01000025.1"/>
</dbReference>
<dbReference type="Proteomes" id="UP000033640">
    <property type="component" value="Unassembled WGS sequence"/>
</dbReference>
<gene>
    <name evidence="1" type="ORF">RS83_02302</name>
</gene>
<reference evidence="1 2" key="1">
    <citation type="submission" date="2015-02" db="EMBL/GenBank/DDBJ databases">
        <title>Draft genome sequences of ten Microbacterium spp. with emphasis on heavy metal contaminated environments.</title>
        <authorList>
            <person name="Corretto E."/>
        </authorList>
    </citation>
    <scope>NUCLEOTIDE SEQUENCE [LARGE SCALE GENOMIC DNA]</scope>
    <source>
        <strain evidence="1 2">BEL4b</strain>
    </source>
</reference>
<dbReference type="AlphaFoldDB" id="A0A0F0LB91"/>
<comment type="caution">
    <text evidence="1">The sequence shown here is derived from an EMBL/GenBank/DDBJ whole genome shotgun (WGS) entry which is preliminary data.</text>
</comment>
<organism evidence="1 2">
    <name type="scientific">Microbacterium oxydans</name>
    <dbReference type="NCBI Taxonomy" id="82380"/>
    <lineage>
        <taxon>Bacteria</taxon>
        <taxon>Bacillati</taxon>
        <taxon>Actinomycetota</taxon>
        <taxon>Actinomycetes</taxon>
        <taxon>Micrococcales</taxon>
        <taxon>Microbacteriaceae</taxon>
        <taxon>Microbacterium</taxon>
    </lineage>
</organism>
<dbReference type="PATRIC" id="fig|82380.11.peg.2339"/>
<protein>
    <submittedName>
        <fullName evidence="1">Uncharacterized protein</fullName>
    </submittedName>
</protein>
<dbReference type="EMBL" id="JYIW01000025">
    <property type="protein sequence ID" value="KJL28821.1"/>
    <property type="molecule type" value="Genomic_DNA"/>
</dbReference>